<dbReference type="EMBL" id="DS990638">
    <property type="protein sequence ID" value="EGC45043.1"/>
    <property type="molecule type" value="Genomic_DNA"/>
</dbReference>
<accession>F0UFZ4</accession>
<protein>
    <submittedName>
        <fullName evidence="1">Uncharacterized protein</fullName>
    </submittedName>
</protein>
<dbReference type="AlphaFoldDB" id="F0UFZ4"/>
<proteinExistence type="predicted"/>
<dbReference type="OrthoDB" id="4187800at2759"/>
<dbReference type="STRING" id="544711.F0UFZ4"/>
<reference evidence="2" key="1">
    <citation type="submission" date="2008-07" db="EMBL/GenBank/DDBJ databases">
        <title>Annotation of Ajellomyces capsulatus strain H88.</title>
        <authorList>
            <person name="Champion M."/>
            <person name="Cuomo C."/>
            <person name="Ma L.-J."/>
            <person name="Henn M.R."/>
            <person name="Sil A."/>
            <person name="Goldman B."/>
            <person name="Young S.K."/>
            <person name="Kodira C.D."/>
            <person name="Zeng Q."/>
            <person name="Koehrsen M."/>
            <person name="Alvarado L."/>
            <person name="Berlin A."/>
            <person name="Borenstein D."/>
            <person name="Chen Z."/>
            <person name="Engels R."/>
            <person name="Freedman E."/>
            <person name="Gellesch M."/>
            <person name="Goldberg J."/>
            <person name="Griggs A."/>
            <person name="Gujja S."/>
            <person name="Heiman D."/>
            <person name="Hepburn T."/>
            <person name="Howarth C."/>
            <person name="Jen D."/>
            <person name="Larson L."/>
            <person name="Lewis B."/>
            <person name="Mehta T."/>
            <person name="Park D."/>
            <person name="Pearson M."/>
            <person name="Roberts A."/>
            <person name="Saif S."/>
            <person name="Shea T."/>
            <person name="Shenoy N."/>
            <person name="Sisk P."/>
            <person name="Stolte C."/>
            <person name="Sykes S."/>
            <person name="Walk T."/>
            <person name="White J."/>
            <person name="Yandava C."/>
            <person name="Klein B."/>
            <person name="McEwen J.G."/>
            <person name="Puccia R."/>
            <person name="Goldman G.H."/>
            <person name="Felipe M.S."/>
            <person name="Nino-Vega G."/>
            <person name="San-Blas G."/>
            <person name="Taylor J."/>
            <person name="Mendoza L."/>
            <person name="Galagan J."/>
            <person name="Nusbaum C."/>
            <person name="Birren B."/>
        </authorList>
    </citation>
    <scope>NUCLEOTIDE SEQUENCE [LARGE SCALE GENOMIC DNA]</scope>
    <source>
        <strain evidence="2">H88</strain>
    </source>
</reference>
<evidence type="ECO:0000313" key="1">
    <source>
        <dbReference type="EMBL" id="EGC45043.1"/>
    </source>
</evidence>
<organism evidence="2">
    <name type="scientific">Ajellomyces capsulatus (strain H88)</name>
    <name type="common">Darling's disease fungus</name>
    <name type="synonym">Histoplasma capsulatum</name>
    <dbReference type="NCBI Taxonomy" id="544711"/>
    <lineage>
        <taxon>Eukaryota</taxon>
        <taxon>Fungi</taxon>
        <taxon>Dikarya</taxon>
        <taxon>Ascomycota</taxon>
        <taxon>Pezizomycotina</taxon>
        <taxon>Eurotiomycetes</taxon>
        <taxon>Eurotiomycetidae</taxon>
        <taxon>Onygenales</taxon>
        <taxon>Ajellomycetaceae</taxon>
        <taxon>Histoplasma</taxon>
    </lineage>
</organism>
<evidence type="ECO:0000313" key="2">
    <source>
        <dbReference type="Proteomes" id="UP000008142"/>
    </source>
</evidence>
<gene>
    <name evidence="1" type="ORF">HCEG_04258</name>
</gene>
<sequence length="165" mass="18504">MPAVTINNIQFYQPSNLLNSLKPQNLRLATNPTPFNPSAQRLFPITDIFSSLSHLSQQLRHSLPSHLSSSTSSLIFHTNIAVKSISEFELHTYQADESREIPLITADEVITFTGLHTHVSPCPQSQSLIPVDHVSAVQKRWLVKKVLNSQIHMQGATTEQFDPRL</sequence>
<dbReference type="Proteomes" id="UP000008142">
    <property type="component" value="Unassembled WGS sequence"/>
</dbReference>
<name>F0UFZ4_AJEC8</name>
<dbReference type="HOGENOM" id="CLU_1610263_0_0_1"/>
<dbReference type="VEuPathDB" id="FungiDB:I7I53_00150"/>